<dbReference type="SUPFAM" id="SSF74650">
    <property type="entry name" value="Galactose mutarotase-like"/>
    <property type="match status" value="1"/>
</dbReference>
<evidence type="ECO:0000256" key="2">
    <source>
        <dbReference type="RuleBase" id="RU361185"/>
    </source>
</evidence>
<dbReference type="InterPro" id="IPR048395">
    <property type="entry name" value="Glyco_hydro_31_C"/>
</dbReference>
<dbReference type="Pfam" id="PF01055">
    <property type="entry name" value="Glyco_hydro_31_2nd"/>
    <property type="match status" value="1"/>
</dbReference>
<evidence type="ECO:0008006" key="9">
    <source>
        <dbReference type="Google" id="ProtNLM"/>
    </source>
</evidence>
<name>A0ABS2F1M5_9ACTN</name>
<dbReference type="InterPro" id="IPR013780">
    <property type="entry name" value="Glyco_hydro_b"/>
</dbReference>
<evidence type="ECO:0000259" key="4">
    <source>
        <dbReference type="Pfam" id="PF01055"/>
    </source>
</evidence>
<keyword evidence="2" id="KW-0378">Hydrolase</keyword>
<reference evidence="7 8" key="1">
    <citation type="journal article" date="2021" name="Sci. Rep.">
        <title>The distribution of antibiotic resistance genes in chicken gut microbiota commensals.</title>
        <authorList>
            <person name="Juricova H."/>
            <person name="Matiasovicova J."/>
            <person name="Kubasova T."/>
            <person name="Cejkova D."/>
            <person name="Rychlik I."/>
        </authorList>
    </citation>
    <scope>NUCLEOTIDE SEQUENCE [LARGE SCALE GENOMIC DNA]</scope>
    <source>
        <strain evidence="7 8">An794</strain>
    </source>
</reference>
<evidence type="ECO:0000259" key="6">
    <source>
        <dbReference type="Pfam" id="PF21365"/>
    </source>
</evidence>
<dbReference type="Gene3D" id="3.20.20.80">
    <property type="entry name" value="Glycosidases"/>
    <property type="match status" value="1"/>
</dbReference>
<dbReference type="Gene3D" id="2.60.40.1180">
    <property type="entry name" value="Golgi alpha-mannosidase II"/>
    <property type="match status" value="2"/>
</dbReference>
<feature type="region of interest" description="Disordered" evidence="3">
    <location>
        <begin position="102"/>
        <end position="126"/>
    </location>
</feature>
<feature type="domain" description="Glycoside hydrolase family 31 N-terminal" evidence="5">
    <location>
        <begin position="81"/>
        <end position="253"/>
    </location>
</feature>
<keyword evidence="8" id="KW-1185">Reference proteome</keyword>
<protein>
    <recommendedName>
        <fullName evidence="9">DUF5110 domain-containing protein</fullName>
    </recommendedName>
</protein>
<dbReference type="SUPFAM" id="SSF51011">
    <property type="entry name" value="Glycosyl hydrolase domain"/>
    <property type="match status" value="1"/>
</dbReference>
<gene>
    <name evidence="7" type="ORF">H9X80_04150</name>
</gene>
<dbReference type="RefSeq" id="WP_204793080.1">
    <property type="nucleotide sequence ID" value="NZ_JACSNQ010000005.1"/>
</dbReference>
<dbReference type="InterPro" id="IPR025887">
    <property type="entry name" value="Glyco_hydro_31_N_dom"/>
</dbReference>
<dbReference type="Gene3D" id="2.60.40.1760">
    <property type="entry name" value="glycosyl hydrolase (family 31)"/>
    <property type="match status" value="1"/>
</dbReference>
<dbReference type="SUPFAM" id="SSF51445">
    <property type="entry name" value="(Trans)glycosidases"/>
    <property type="match status" value="1"/>
</dbReference>
<dbReference type="InterPro" id="IPR000322">
    <property type="entry name" value="Glyco_hydro_31_TIM"/>
</dbReference>
<evidence type="ECO:0000313" key="8">
    <source>
        <dbReference type="Proteomes" id="UP000712527"/>
    </source>
</evidence>
<feature type="domain" description="Glycoside hydrolase family 31 TIM barrel" evidence="4">
    <location>
        <begin position="521"/>
        <end position="653"/>
    </location>
</feature>
<dbReference type="CDD" id="cd14752">
    <property type="entry name" value="GH31_N"/>
    <property type="match status" value="1"/>
</dbReference>
<comment type="caution">
    <text evidence="7">The sequence shown here is derived from an EMBL/GenBank/DDBJ whole genome shotgun (WGS) entry which is preliminary data.</text>
</comment>
<keyword evidence="2" id="KW-0326">Glycosidase</keyword>
<sequence>MKQSPMSGPAGSQTPAGEKNALVVTGVVDVRADPALPSRALVTLCARAAGAGVGVGADSGLAAAPGPDAAAPDSAVRTLEARITFLDAGIVRVTVDPTGAFSPYARPRSPEHLARIPAQPDDSTRYEHPSVTVTERSDAFCVAAGDVEVLLARESGLVEVRRDGVSLLREAAPLALAPEATMQRLTLGAGERFFGGGTQNGRAEHRGSVVRVVSTPMNSNQWGDGAVASPCPFFWSSAGYGVVRNTFAPGAYDFGSVGDVVAATHEDGVFDAYLLLAAPGALRGGLRGVAQVLLAAYHKLTGNPALLPDYAFYLGHLNAYNRDAWSFEPEEGTQAWCVHGSAPADGAGTVRYELGRRRGYVVPRGCLAESLNGPDEVLRASADNFGGVTPYEFSARAVVDAHAAHDMPLGWILPNDGYDTGYGHNGYQMTGGVDEDGASSPERLAAVAANVENLARFSTWAAGRGVETGLWTQSALTPSPDPEVTWQNLRDFRVEVGRAGISALKTDEEWVGPGYSFALDATRQAYHILGEEARRRPFVLTVDGWAGTQRYGAVWSGDQDGTDWEYIRMHLPTYLGQGLSGNPNVASDVDGIFGGDPLVATRDFQWKALTPLMLDMDGWGSLAKTPYTYGDPYTGVCRMYLKLKSELMPYLHTCAVAAAGVEAGNGDAHLPMVRSLLLAGCEGAGLGPEQLSYEFLLGDSLLVAPVWRATRPDSLGGDVRDAIYLPGGEKDLWFDYFSGAAYAGGQTLDGFDAPLWKLPLFVRAGAILPRYEAHNNPRPATESNPRGLDRTRRVVDFYPAPGVSGRYVLQEDDGDAFENRAVSEPGYGVVDDVSYGGSVSTVFSLSSREGQTVLRAEASQGGYPGYDPLRATTFRIRVDGRPASVRVRSGEKDLELREVSSAAELAAAGLAPGEAAWLYEEAPAVETHAPREERLLADLVGDAHGAPRVSVRFARVDVSACAQEVLLA</sequence>
<dbReference type="Pfam" id="PF21365">
    <property type="entry name" value="Glyco_hydro_31_3rd"/>
    <property type="match status" value="1"/>
</dbReference>
<evidence type="ECO:0000259" key="5">
    <source>
        <dbReference type="Pfam" id="PF13802"/>
    </source>
</evidence>
<evidence type="ECO:0000313" key="7">
    <source>
        <dbReference type="EMBL" id="MBM6774733.1"/>
    </source>
</evidence>
<dbReference type="InterPro" id="IPR051816">
    <property type="entry name" value="Glycosyl_Hydrolase_31"/>
</dbReference>
<dbReference type="PANTHER" id="PTHR43863">
    <property type="entry name" value="HYDROLASE, PUTATIVE (AFU_ORTHOLOGUE AFUA_1G03140)-RELATED"/>
    <property type="match status" value="1"/>
</dbReference>
<feature type="domain" description="Glycosyl hydrolase family 31 C-terminal" evidence="6">
    <location>
        <begin position="690"/>
        <end position="768"/>
    </location>
</feature>
<dbReference type="Pfam" id="PF13802">
    <property type="entry name" value="Gal_mutarotas_2"/>
    <property type="match status" value="1"/>
</dbReference>
<comment type="similarity">
    <text evidence="1 2">Belongs to the glycosyl hydrolase 31 family.</text>
</comment>
<dbReference type="Proteomes" id="UP000712527">
    <property type="component" value="Unassembled WGS sequence"/>
</dbReference>
<dbReference type="InterPro" id="IPR011013">
    <property type="entry name" value="Gal_mutarotase_sf_dom"/>
</dbReference>
<proteinExistence type="inferred from homology"/>
<dbReference type="InterPro" id="IPR017853">
    <property type="entry name" value="GH"/>
</dbReference>
<accession>A0ABS2F1M5</accession>
<organism evidence="7 8">
    <name type="scientific">Olsenella profusa</name>
    <dbReference type="NCBI Taxonomy" id="138595"/>
    <lineage>
        <taxon>Bacteria</taxon>
        <taxon>Bacillati</taxon>
        <taxon>Actinomycetota</taxon>
        <taxon>Coriobacteriia</taxon>
        <taxon>Coriobacteriales</taxon>
        <taxon>Atopobiaceae</taxon>
        <taxon>Olsenella</taxon>
    </lineage>
</organism>
<evidence type="ECO:0000256" key="3">
    <source>
        <dbReference type="SAM" id="MobiDB-lite"/>
    </source>
</evidence>
<dbReference type="PANTHER" id="PTHR43863:SF2">
    <property type="entry name" value="MALTASE-GLUCOAMYLASE"/>
    <property type="match status" value="1"/>
</dbReference>
<evidence type="ECO:0000256" key="1">
    <source>
        <dbReference type="ARBA" id="ARBA00007806"/>
    </source>
</evidence>
<dbReference type="EMBL" id="JACSNQ010000005">
    <property type="protein sequence ID" value="MBM6774733.1"/>
    <property type="molecule type" value="Genomic_DNA"/>
</dbReference>